<keyword evidence="3" id="KW-0862">Zinc</keyword>
<organism evidence="5 6">
    <name type="scientific">Nonlabens agnitus</name>
    <dbReference type="NCBI Taxonomy" id="870484"/>
    <lineage>
        <taxon>Bacteria</taxon>
        <taxon>Pseudomonadati</taxon>
        <taxon>Bacteroidota</taxon>
        <taxon>Flavobacteriia</taxon>
        <taxon>Flavobacteriales</taxon>
        <taxon>Flavobacteriaceae</taxon>
        <taxon>Nonlabens</taxon>
    </lineage>
</organism>
<dbReference type="PANTHER" id="PTHR10907:SF47">
    <property type="entry name" value="REGUCALCIN"/>
    <property type="match status" value="1"/>
</dbReference>
<dbReference type="GO" id="GO:0005509">
    <property type="term" value="F:calcium ion binding"/>
    <property type="evidence" value="ECO:0007669"/>
    <property type="project" value="TreeGrafter"/>
</dbReference>
<dbReference type="SUPFAM" id="SSF63829">
    <property type="entry name" value="Calcium-dependent phosphotriesterase"/>
    <property type="match status" value="1"/>
</dbReference>
<name>A0A2S9WY72_9FLAO</name>
<keyword evidence="6" id="KW-1185">Reference proteome</keyword>
<dbReference type="PRINTS" id="PR01790">
    <property type="entry name" value="SMP30FAMILY"/>
</dbReference>
<feature type="binding site" evidence="3">
    <location>
        <position position="128"/>
    </location>
    <ligand>
        <name>substrate</name>
    </ligand>
</feature>
<sequence length="302" mass="33044">MPQSENEVKTYQAELAYEYKAQLGEGALWDAATQRLYWIDIFGKELHVFDPVTHTDKTYDTGSVVGTVVSVNDEKVMVALVEGIFSIDLTTGAVELFSDTTDTEVPGRFNDGKVDPNGNFWVGSMPWDQEARMGKLYKIDGEGNATVMLTGIGISNGIVWAKDKSTMYSIDTKLNNVRAFDYDVATSTISNERVVVEVPEELGNPDGMAIDENDQLWIGLWNGGIVAHYDPKSGELLSKIEVPAHNVTSCAFGGENLDELYITTATQDMTDEEIEKYPLAGSVFVVKPGVQGVKSAVFGKSN</sequence>
<feature type="active site" description="Proton donor/acceptor" evidence="2">
    <location>
        <position position="206"/>
    </location>
</feature>
<evidence type="ECO:0000313" key="6">
    <source>
        <dbReference type="Proteomes" id="UP000239532"/>
    </source>
</evidence>
<dbReference type="GO" id="GO:0019853">
    <property type="term" value="P:L-ascorbic acid biosynthetic process"/>
    <property type="evidence" value="ECO:0007669"/>
    <property type="project" value="TreeGrafter"/>
</dbReference>
<evidence type="ECO:0000256" key="1">
    <source>
        <dbReference type="ARBA" id="ARBA00008853"/>
    </source>
</evidence>
<protein>
    <recommendedName>
        <fullName evidence="4">SMP-30/Gluconolactonase/LRE-like region domain-containing protein</fullName>
    </recommendedName>
</protein>
<evidence type="ECO:0000313" key="5">
    <source>
        <dbReference type="EMBL" id="PRP68417.1"/>
    </source>
</evidence>
<feature type="binding site" evidence="3">
    <location>
        <position position="108"/>
    </location>
    <ligand>
        <name>substrate</name>
    </ligand>
</feature>
<reference evidence="5 6" key="1">
    <citation type="submission" date="2016-11" db="EMBL/GenBank/DDBJ databases">
        <title>Trade-off between light-utilization and light-protection in marine flavobacteria.</title>
        <authorList>
            <person name="Kumagai Y."/>
        </authorList>
    </citation>
    <scope>NUCLEOTIDE SEQUENCE [LARGE SCALE GENOMIC DNA]</scope>
    <source>
        <strain evidence="5 6">JCM 17109</strain>
    </source>
</reference>
<dbReference type="EMBL" id="MQUC01000003">
    <property type="protein sequence ID" value="PRP68417.1"/>
    <property type="molecule type" value="Genomic_DNA"/>
</dbReference>
<keyword evidence="3" id="KW-0479">Metal-binding</keyword>
<evidence type="ECO:0000256" key="3">
    <source>
        <dbReference type="PIRSR" id="PIRSR605511-2"/>
    </source>
</evidence>
<comment type="similarity">
    <text evidence="1">Belongs to the SMP-30/CGR1 family.</text>
</comment>
<dbReference type="InterPro" id="IPR011042">
    <property type="entry name" value="6-blade_b-propeller_TolB-like"/>
</dbReference>
<evidence type="ECO:0000259" key="4">
    <source>
        <dbReference type="Pfam" id="PF08450"/>
    </source>
</evidence>
<dbReference type="Proteomes" id="UP000239532">
    <property type="component" value="Unassembled WGS sequence"/>
</dbReference>
<feature type="binding site" evidence="3">
    <location>
        <position position="206"/>
    </location>
    <ligand>
        <name>a divalent metal cation</name>
        <dbReference type="ChEBI" id="CHEBI:60240"/>
    </ligand>
</feature>
<dbReference type="PANTHER" id="PTHR10907">
    <property type="entry name" value="REGUCALCIN"/>
    <property type="match status" value="1"/>
</dbReference>
<feature type="binding site" evidence="3">
    <location>
        <position position="156"/>
    </location>
    <ligand>
        <name>a divalent metal cation</name>
        <dbReference type="ChEBI" id="CHEBI:60240"/>
    </ligand>
</feature>
<dbReference type="Pfam" id="PF08450">
    <property type="entry name" value="SGL"/>
    <property type="match status" value="1"/>
</dbReference>
<comment type="cofactor">
    <cofactor evidence="3">
        <name>Zn(2+)</name>
        <dbReference type="ChEBI" id="CHEBI:29105"/>
    </cofactor>
    <text evidence="3">Binds 1 divalent metal cation per subunit.</text>
</comment>
<proteinExistence type="inferred from homology"/>
<accession>A0A2S9WY72</accession>
<gene>
    <name evidence="5" type="ORF">BST86_13135</name>
</gene>
<dbReference type="Gene3D" id="2.120.10.30">
    <property type="entry name" value="TolB, C-terminal domain"/>
    <property type="match status" value="1"/>
</dbReference>
<feature type="domain" description="SMP-30/Gluconolactonase/LRE-like region" evidence="4">
    <location>
        <begin position="23"/>
        <end position="266"/>
    </location>
</feature>
<dbReference type="InterPro" id="IPR005511">
    <property type="entry name" value="SMP-30"/>
</dbReference>
<comment type="caution">
    <text evidence="5">The sequence shown here is derived from an EMBL/GenBank/DDBJ whole genome shotgun (WGS) entry which is preliminary data.</text>
</comment>
<dbReference type="InterPro" id="IPR013658">
    <property type="entry name" value="SGL"/>
</dbReference>
<dbReference type="GO" id="GO:0004341">
    <property type="term" value="F:gluconolactonase activity"/>
    <property type="evidence" value="ECO:0007669"/>
    <property type="project" value="TreeGrafter"/>
</dbReference>
<feature type="binding site" evidence="3">
    <location>
        <position position="110"/>
    </location>
    <ligand>
        <name>substrate</name>
    </ligand>
</feature>
<evidence type="ECO:0000256" key="2">
    <source>
        <dbReference type="PIRSR" id="PIRSR605511-1"/>
    </source>
</evidence>
<feature type="binding site" evidence="3">
    <location>
        <position position="25"/>
    </location>
    <ligand>
        <name>a divalent metal cation</name>
        <dbReference type="ChEBI" id="CHEBI:60240"/>
    </ligand>
</feature>
<dbReference type="AlphaFoldDB" id="A0A2S9WY72"/>